<evidence type="ECO:0000313" key="3">
    <source>
        <dbReference type="Proteomes" id="UP000800235"/>
    </source>
</evidence>
<comment type="caution">
    <text evidence="2">The sequence shown here is derived from an EMBL/GenBank/DDBJ whole genome shotgun (WGS) entry which is preliminary data.</text>
</comment>
<organism evidence="2 3">
    <name type="scientific">Tothia fuscella</name>
    <dbReference type="NCBI Taxonomy" id="1048955"/>
    <lineage>
        <taxon>Eukaryota</taxon>
        <taxon>Fungi</taxon>
        <taxon>Dikarya</taxon>
        <taxon>Ascomycota</taxon>
        <taxon>Pezizomycotina</taxon>
        <taxon>Dothideomycetes</taxon>
        <taxon>Pleosporomycetidae</taxon>
        <taxon>Venturiales</taxon>
        <taxon>Cylindrosympodiaceae</taxon>
        <taxon>Tothia</taxon>
    </lineage>
</organism>
<dbReference type="Gene3D" id="3.30.710.10">
    <property type="entry name" value="Potassium Channel Kv1.1, Chain A"/>
    <property type="match status" value="1"/>
</dbReference>
<dbReference type="PANTHER" id="PTHR47843">
    <property type="entry name" value="BTB DOMAIN-CONTAINING PROTEIN-RELATED"/>
    <property type="match status" value="1"/>
</dbReference>
<dbReference type="PROSITE" id="PS50097">
    <property type="entry name" value="BTB"/>
    <property type="match status" value="1"/>
</dbReference>
<reference evidence="2" key="1">
    <citation type="journal article" date="2020" name="Stud. Mycol.">
        <title>101 Dothideomycetes genomes: a test case for predicting lifestyles and emergence of pathogens.</title>
        <authorList>
            <person name="Haridas S."/>
            <person name="Albert R."/>
            <person name="Binder M."/>
            <person name="Bloem J."/>
            <person name="Labutti K."/>
            <person name="Salamov A."/>
            <person name="Andreopoulos B."/>
            <person name="Baker S."/>
            <person name="Barry K."/>
            <person name="Bills G."/>
            <person name="Bluhm B."/>
            <person name="Cannon C."/>
            <person name="Castanera R."/>
            <person name="Culley D."/>
            <person name="Daum C."/>
            <person name="Ezra D."/>
            <person name="Gonzalez J."/>
            <person name="Henrissat B."/>
            <person name="Kuo A."/>
            <person name="Liang C."/>
            <person name="Lipzen A."/>
            <person name="Lutzoni F."/>
            <person name="Magnuson J."/>
            <person name="Mondo S."/>
            <person name="Nolan M."/>
            <person name="Ohm R."/>
            <person name="Pangilinan J."/>
            <person name="Park H.-J."/>
            <person name="Ramirez L."/>
            <person name="Alfaro M."/>
            <person name="Sun H."/>
            <person name="Tritt A."/>
            <person name="Yoshinaga Y."/>
            <person name="Zwiers L.-H."/>
            <person name="Turgeon B."/>
            <person name="Goodwin S."/>
            <person name="Spatafora J."/>
            <person name="Crous P."/>
            <person name="Grigoriev I."/>
        </authorList>
    </citation>
    <scope>NUCLEOTIDE SEQUENCE</scope>
    <source>
        <strain evidence="2">CBS 130266</strain>
    </source>
</reference>
<feature type="domain" description="BTB" evidence="1">
    <location>
        <begin position="28"/>
        <end position="88"/>
    </location>
</feature>
<dbReference type="EMBL" id="MU007014">
    <property type="protein sequence ID" value="KAF2434945.1"/>
    <property type="molecule type" value="Genomic_DNA"/>
</dbReference>
<dbReference type="InterPro" id="IPR000210">
    <property type="entry name" value="BTB/POZ_dom"/>
</dbReference>
<accession>A0A9P4U2K4</accession>
<sequence length="268" mass="30431">MALQEYEEPMSISFADNLANLFETGKFSDMTVRCDNYTFKLHKAIVCGQVRFFDNALNGPFAEAGSQEINLENDDLEAVNAMFCYLYTIPYAELSFELLLLHAKLQVYSIADKYGITGLKALSRNRFESDVEIAWEGPDYNAAVAEVYEGTPADDRGLRDLVVEASAWHLNEIFAKNDGFGDILVEIGQLGKDILEFKALFNHCKDLETRDGPSTYVCLKGHEFQETMEEEAYYNCEHCRIKKDLGIEKNQWNGALWSTRKVKPKSPI</sequence>
<proteinExistence type="predicted"/>
<dbReference type="InterPro" id="IPR011333">
    <property type="entry name" value="SKP1/BTB/POZ_sf"/>
</dbReference>
<dbReference type="OrthoDB" id="6359816at2759"/>
<evidence type="ECO:0000259" key="1">
    <source>
        <dbReference type="PROSITE" id="PS50097"/>
    </source>
</evidence>
<evidence type="ECO:0000313" key="2">
    <source>
        <dbReference type="EMBL" id="KAF2434945.1"/>
    </source>
</evidence>
<dbReference type="AlphaFoldDB" id="A0A9P4U2K4"/>
<dbReference type="Pfam" id="PF00651">
    <property type="entry name" value="BTB"/>
    <property type="match status" value="1"/>
</dbReference>
<keyword evidence="3" id="KW-1185">Reference proteome</keyword>
<dbReference type="PANTHER" id="PTHR47843:SF5">
    <property type="entry name" value="BTB_POZ DOMAIN PROTEIN"/>
    <property type="match status" value="1"/>
</dbReference>
<gene>
    <name evidence="2" type="ORF">EJ08DRAFT_722181</name>
</gene>
<dbReference type="Proteomes" id="UP000800235">
    <property type="component" value="Unassembled WGS sequence"/>
</dbReference>
<name>A0A9P4U2K4_9PEZI</name>
<dbReference type="SUPFAM" id="SSF54695">
    <property type="entry name" value="POZ domain"/>
    <property type="match status" value="1"/>
</dbReference>
<protein>
    <recommendedName>
        <fullName evidence="1">BTB domain-containing protein</fullName>
    </recommendedName>
</protein>